<accession>A0A7J6X6F3</accession>
<keyword evidence="3" id="KW-0862">Zinc</keyword>
<dbReference type="Proteomes" id="UP000554482">
    <property type="component" value="Unassembled WGS sequence"/>
</dbReference>
<dbReference type="OrthoDB" id="4348522at2759"/>
<dbReference type="PROSITE" id="PS50089">
    <property type="entry name" value="ZF_RING_2"/>
    <property type="match status" value="1"/>
</dbReference>
<dbReference type="GO" id="GO:0005634">
    <property type="term" value="C:nucleus"/>
    <property type="evidence" value="ECO:0007669"/>
    <property type="project" value="TreeGrafter"/>
</dbReference>
<dbReference type="Gene3D" id="3.30.40.10">
    <property type="entry name" value="Zinc/RING finger domain, C3HC4 (zinc finger)"/>
    <property type="match status" value="1"/>
</dbReference>
<dbReference type="PANTHER" id="PTHR45931">
    <property type="entry name" value="SI:CH211-59O9.10"/>
    <property type="match status" value="1"/>
</dbReference>
<keyword evidence="1" id="KW-0479">Metal-binding</keyword>
<protein>
    <recommendedName>
        <fullName evidence="5">RING-type domain-containing protein</fullName>
    </recommendedName>
</protein>
<dbReference type="EMBL" id="JABWDY010005178">
    <property type="protein sequence ID" value="KAF5204637.1"/>
    <property type="molecule type" value="Genomic_DNA"/>
</dbReference>
<gene>
    <name evidence="6" type="ORF">FRX31_005778</name>
</gene>
<dbReference type="InterPro" id="IPR051834">
    <property type="entry name" value="RING_finger_E3_ligase"/>
</dbReference>
<reference evidence="6 7" key="1">
    <citation type="submission" date="2020-06" db="EMBL/GenBank/DDBJ databases">
        <title>Transcriptomic and genomic resources for Thalictrum thalictroides and T. hernandezii: Facilitating candidate gene discovery in an emerging model plant lineage.</title>
        <authorList>
            <person name="Arias T."/>
            <person name="Riano-Pachon D.M."/>
            <person name="Di Stilio V.S."/>
        </authorList>
    </citation>
    <scope>NUCLEOTIDE SEQUENCE [LARGE SCALE GENOMIC DNA]</scope>
    <source>
        <strain evidence="7">cv. WT478/WT964</strain>
        <tissue evidence="6">Leaves</tissue>
    </source>
</reference>
<evidence type="ECO:0000259" key="5">
    <source>
        <dbReference type="PROSITE" id="PS50089"/>
    </source>
</evidence>
<evidence type="ECO:0000313" key="7">
    <source>
        <dbReference type="Proteomes" id="UP000554482"/>
    </source>
</evidence>
<dbReference type="InterPro" id="IPR001841">
    <property type="entry name" value="Znf_RING"/>
</dbReference>
<evidence type="ECO:0000313" key="6">
    <source>
        <dbReference type="EMBL" id="KAF5204637.1"/>
    </source>
</evidence>
<dbReference type="PANTHER" id="PTHR45931:SF16">
    <property type="entry name" value="RING_U-BOX SUPERFAMILY PROTEIN"/>
    <property type="match status" value="1"/>
</dbReference>
<dbReference type="InterPro" id="IPR013083">
    <property type="entry name" value="Znf_RING/FYVE/PHD"/>
</dbReference>
<evidence type="ECO:0000256" key="2">
    <source>
        <dbReference type="ARBA" id="ARBA00022771"/>
    </source>
</evidence>
<dbReference type="Pfam" id="PF13639">
    <property type="entry name" value="zf-RING_2"/>
    <property type="match status" value="1"/>
</dbReference>
<dbReference type="GO" id="GO:0061630">
    <property type="term" value="F:ubiquitin protein ligase activity"/>
    <property type="evidence" value="ECO:0007669"/>
    <property type="project" value="TreeGrafter"/>
</dbReference>
<evidence type="ECO:0000256" key="3">
    <source>
        <dbReference type="ARBA" id="ARBA00022833"/>
    </source>
</evidence>
<evidence type="ECO:0000256" key="1">
    <source>
        <dbReference type="ARBA" id="ARBA00022723"/>
    </source>
</evidence>
<feature type="domain" description="RING-type" evidence="5">
    <location>
        <begin position="147"/>
        <end position="190"/>
    </location>
</feature>
<dbReference type="GO" id="GO:0008270">
    <property type="term" value="F:zinc ion binding"/>
    <property type="evidence" value="ECO:0007669"/>
    <property type="project" value="UniProtKB-KW"/>
</dbReference>
<dbReference type="GO" id="GO:0006511">
    <property type="term" value="P:ubiquitin-dependent protein catabolic process"/>
    <property type="evidence" value="ECO:0007669"/>
    <property type="project" value="TreeGrafter"/>
</dbReference>
<keyword evidence="2 4" id="KW-0863">Zinc-finger</keyword>
<name>A0A7J6X6F3_THATH</name>
<evidence type="ECO:0000256" key="4">
    <source>
        <dbReference type="PROSITE-ProRule" id="PRU00175"/>
    </source>
</evidence>
<keyword evidence="7" id="KW-1185">Reference proteome</keyword>
<sequence>MTYRGHVLDTQWDIPVVKKAHSIEFGHMMFYLLLKDRVKDILSRENLLHINTCESMQEKLVNYVYDVARACVKNGLKSSKIERIDIVAYVKVETKINIPNNIEENFVRVQSESMEDDKKVRFGASKTSIDMLERKKQYEKEEELEACIVCKEDFLIGEDIIVMHCIKSHIFHEECLVKWLEESHVCPLCRFELPKDN</sequence>
<dbReference type="AlphaFoldDB" id="A0A7J6X6F3"/>
<proteinExistence type="predicted"/>
<dbReference type="SUPFAM" id="SSF57850">
    <property type="entry name" value="RING/U-box"/>
    <property type="match status" value="1"/>
</dbReference>
<organism evidence="6 7">
    <name type="scientific">Thalictrum thalictroides</name>
    <name type="common">Rue-anemone</name>
    <name type="synonym">Anemone thalictroides</name>
    <dbReference type="NCBI Taxonomy" id="46969"/>
    <lineage>
        <taxon>Eukaryota</taxon>
        <taxon>Viridiplantae</taxon>
        <taxon>Streptophyta</taxon>
        <taxon>Embryophyta</taxon>
        <taxon>Tracheophyta</taxon>
        <taxon>Spermatophyta</taxon>
        <taxon>Magnoliopsida</taxon>
        <taxon>Ranunculales</taxon>
        <taxon>Ranunculaceae</taxon>
        <taxon>Thalictroideae</taxon>
        <taxon>Thalictrum</taxon>
    </lineage>
</organism>
<comment type="caution">
    <text evidence="6">The sequence shown here is derived from an EMBL/GenBank/DDBJ whole genome shotgun (WGS) entry which is preliminary data.</text>
</comment>